<feature type="compositionally biased region" description="Polar residues" evidence="4">
    <location>
        <begin position="572"/>
        <end position="584"/>
    </location>
</feature>
<feature type="region of interest" description="Disordered" evidence="4">
    <location>
        <begin position="1128"/>
        <end position="1151"/>
    </location>
</feature>
<evidence type="ECO:0000256" key="3">
    <source>
        <dbReference type="ARBA" id="ARBA00023306"/>
    </source>
</evidence>
<dbReference type="InterPro" id="IPR044998">
    <property type="entry name" value="Timeless"/>
</dbReference>
<accession>A0ABP0UEG5</accession>
<proteinExistence type="predicted"/>
<reference evidence="6" key="1">
    <citation type="submission" date="2024-02" db="EMBL/GenBank/DDBJ databases">
        <authorList>
            <consortium name="ELIXIR-Norway"/>
            <consortium name="Elixir Norway"/>
        </authorList>
    </citation>
    <scope>NUCLEOTIDE SEQUENCE</scope>
</reference>
<keyword evidence="2" id="KW-0539">Nucleus</keyword>
<dbReference type="Proteomes" id="UP001497512">
    <property type="component" value="Chromosome 3"/>
</dbReference>
<feature type="compositionally biased region" description="Acidic residues" evidence="4">
    <location>
        <begin position="657"/>
        <end position="685"/>
    </location>
</feature>
<evidence type="ECO:0000313" key="7">
    <source>
        <dbReference type="Proteomes" id="UP001497512"/>
    </source>
</evidence>
<keyword evidence="7" id="KW-1185">Reference proteome</keyword>
<evidence type="ECO:0000256" key="1">
    <source>
        <dbReference type="ARBA" id="ARBA00004123"/>
    </source>
</evidence>
<feature type="compositionally biased region" description="Acidic residues" evidence="4">
    <location>
        <begin position="1402"/>
        <end position="1413"/>
    </location>
</feature>
<feature type="compositionally biased region" description="Acidic residues" evidence="4">
    <location>
        <begin position="1200"/>
        <end position="1210"/>
    </location>
</feature>
<feature type="compositionally biased region" description="Polar residues" evidence="4">
    <location>
        <begin position="1059"/>
        <end position="1071"/>
    </location>
</feature>
<keyword evidence="3" id="KW-0131">Cell cycle</keyword>
<feature type="compositionally biased region" description="Basic residues" evidence="4">
    <location>
        <begin position="891"/>
        <end position="901"/>
    </location>
</feature>
<feature type="region of interest" description="Disordered" evidence="4">
    <location>
        <begin position="997"/>
        <end position="1071"/>
    </location>
</feature>
<feature type="region of interest" description="Disordered" evidence="4">
    <location>
        <begin position="888"/>
        <end position="907"/>
    </location>
</feature>
<evidence type="ECO:0000256" key="4">
    <source>
        <dbReference type="SAM" id="MobiDB-lite"/>
    </source>
</evidence>
<feature type="compositionally biased region" description="Acidic residues" evidence="4">
    <location>
        <begin position="1351"/>
        <end position="1362"/>
    </location>
</feature>
<dbReference type="EMBL" id="OZ019895">
    <property type="protein sequence ID" value="CAK9219804.1"/>
    <property type="molecule type" value="Genomic_DNA"/>
</dbReference>
<organism evidence="6 7">
    <name type="scientific">Sphagnum troendelagicum</name>
    <dbReference type="NCBI Taxonomy" id="128251"/>
    <lineage>
        <taxon>Eukaryota</taxon>
        <taxon>Viridiplantae</taxon>
        <taxon>Streptophyta</taxon>
        <taxon>Embryophyta</taxon>
        <taxon>Bryophyta</taxon>
        <taxon>Sphagnophytina</taxon>
        <taxon>Sphagnopsida</taxon>
        <taxon>Sphagnales</taxon>
        <taxon>Sphagnaceae</taxon>
        <taxon>Sphagnum</taxon>
    </lineage>
</organism>
<feature type="compositionally biased region" description="Basic and acidic residues" evidence="4">
    <location>
        <begin position="643"/>
        <end position="656"/>
    </location>
</feature>
<name>A0ABP0UEG5_9BRYO</name>
<dbReference type="PANTHER" id="PTHR22940">
    <property type="entry name" value="TIMEOUT/TIMELESS-2"/>
    <property type="match status" value="1"/>
</dbReference>
<dbReference type="PANTHER" id="PTHR22940:SF4">
    <property type="entry name" value="PROTEIN TIMELESS HOMOLOG"/>
    <property type="match status" value="1"/>
</dbReference>
<protein>
    <recommendedName>
        <fullName evidence="5">Timeless N-terminal domain-containing protein</fullName>
    </recommendedName>
</protein>
<feature type="compositionally biased region" description="Acidic residues" evidence="4">
    <location>
        <begin position="1299"/>
        <end position="1311"/>
    </location>
</feature>
<sequence>MEMDNLTAVCTGLGFTREDDCGKRVYVKHVDCLGNLKRLQRFLRQDDSTSRDVFMQLGKWNTIAQDILPIITHYRHHHEFVLNAVKVMVFMTMPVEPSTSNIPQQLEYLQTFKAAALEGDAIGVIVSHLQQPLEHMESGSLTDMDGKMFQLMLTFIRNLLAVDDSFSPLTRTTTSGNALASYFKDELLKRLFEESVTDLLLALTQHVGGDQPFLRKDNLLILEIFNYLFWGQSPDVIATSTKKLSQESSAALESLIRQERLEQRNLGFAAPRHSRFCGTFVRVEKDGAKMLVTKNPYQSPFDFKKPEIMRGHVKRVAPDLPRLCSSNDTVCGLLKSLADQFLEGTYNLLMQTVKDDIQSERNEVQQSDVVTFFTVANFFTSYQRCLLSKPQVKPLLGLCNYASVLGDEGGQKKAKDVTFQGRCGPIASTMDEDMFNLVTRKWQVYVDTSKETSDWFPPTSAGVLFKEMIHMIDHVLKAADQKTSDGQKEVRVARILLYKIFYDHTDQGVLAFMIQLLRTFDLQKQPRSQLAGMIEMTHVVLRLLDTLTKEEGALRVKKKAHNVRSKGKKSKQNGTPHQEQSPSQGHLKEGQHRSELHIDVKEHDAESGLGEHKVTNDVEEIGTGMMQETLETIPPSRIEELETRMEDREEEVKSDPLGEEEAEQDAEEEEEQDRDPSESQDEEVEEVTREDSLDVFKYLRRFGDNMILHNYCWLLKNYAQNTAATNYYIIHMLQRICKDCLMEPMLYQLSVLQTFYEILSNQSIQQSEQHRFVVAFLTKVVRHLFQKLKKSPLLFVDLLFWKTKQDCHCITADYVNQDLRKTLSKTRKEKISRNSIQDRRALLIDNLGDDDEDVNQRPPESSLHRMHNRFKPSSFVFSLEVGGNAAENGKVKRHRAPKKRSPFSDSQEDQIKELFAQYKESRSCTKLIVQALLDAGVLHDSGKPFSVAQVGRVLKQLGLERVRKKVTGSKLLQTIGSDNEATDGDDTDDQEEYNLVTQNEQEGQDRVSSGTDDTAKQIDGDAVDDTLFRNSEGSSSNRESKPDLKTRGKTLKDRKKKPSGSSGNNQKQKTCLFNNKQDKELQALFAKYQGQKNCVHLISQELEGEFTAAQIGQRLLLLGCDKSKKRKQKPACQSIDDNDDALSNNETTQMESEAGVSINRAFCASLGSFARKKIRKQNDYGDAREAEIETDQTNGCESTTPEEIDDDDDLPIANTLSWKKTFQNRKRNQKESVPKAGIEADHTNGHESTEPEEIDDDDDLPIAKTLSGKKTFESWKRNQKESVPKAGIEAEHKNGLESTEPEEIDDDDDDLPIANTLSGKKTYERRKRNQKESVPKPGIEAEQTNGHGSTEPEEIDDDDDDLPVANTLSWKKTYERRKRNQTERVPKAGIEAEQTNGHGSTEPEEIDDDDDDLPVANTLSWKKTYESLNRRQKKSVPTSNDCQTEDTENVTMYDMARKHMPDGLSSFDDTQVTHDNQTSRPKRRRLERKHATNEGEIGRVEQENDNTMNKASKLRDGKGVSRTSRQAWHSDTDDE</sequence>
<feature type="compositionally biased region" description="Polar residues" evidence="4">
    <location>
        <begin position="1467"/>
        <end position="1479"/>
    </location>
</feature>
<feature type="compositionally biased region" description="Polar residues" evidence="4">
    <location>
        <begin position="1141"/>
        <end position="1151"/>
    </location>
</feature>
<feature type="region of interest" description="Disordered" evidence="4">
    <location>
        <begin position="555"/>
        <end position="592"/>
    </location>
</feature>
<feature type="compositionally biased region" description="Basic and acidic residues" evidence="4">
    <location>
        <begin position="1229"/>
        <end position="1249"/>
    </location>
</feature>
<feature type="domain" description="Timeless N-terminal" evidence="5">
    <location>
        <begin position="25"/>
        <end position="281"/>
    </location>
</feature>
<evidence type="ECO:0000259" key="5">
    <source>
        <dbReference type="Pfam" id="PF04821"/>
    </source>
</evidence>
<feature type="compositionally biased region" description="Basic and acidic residues" evidence="4">
    <location>
        <begin position="1489"/>
        <end position="1502"/>
    </location>
</feature>
<feature type="region of interest" description="Disordered" evidence="4">
    <location>
        <begin position="1181"/>
        <end position="1535"/>
    </location>
</feature>
<evidence type="ECO:0000256" key="2">
    <source>
        <dbReference type="ARBA" id="ARBA00023242"/>
    </source>
</evidence>
<dbReference type="InterPro" id="IPR006906">
    <property type="entry name" value="Timeless_N"/>
</dbReference>
<dbReference type="Pfam" id="PF04821">
    <property type="entry name" value="TIMELESS"/>
    <property type="match status" value="1"/>
</dbReference>
<comment type="subcellular location">
    <subcellularLocation>
        <location evidence="1">Nucleus</location>
    </subcellularLocation>
</comment>
<feature type="compositionally biased region" description="Acidic residues" evidence="4">
    <location>
        <begin position="1250"/>
        <end position="1260"/>
    </location>
</feature>
<evidence type="ECO:0000313" key="6">
    <source>
        <dbReference type="EMBL" id="CAK9219804.1"/>
    </source>
</evidence>
<feature type="region of interest" description="Disordered" evidence="4">
    <location>
        <begin position="643"/>
        <end position="688"/>
    </location>
</feature>
<feature type="compositionally biased region" description="Basic and acidic residues" evidence="4">
    <location>
        <begin position="1270"/>
        <end position="1295"/>
    </location>
</feature>
<gene>
    <name evidence="6" type="ORF">CSSPTR1EN2_LOCUS14873</name>
</gene>
<feature type="compositionally biased region" description="Basic residues" evidence="4">
    <location>
        <begin position="555"/>
        <end position="571"/>
    </location>
</feature>
<feature type="compositionally biased region" description="Basic residues" evidence="4">
    <location>
        <begin position="1047"/>
        <end position="1058"/>
    </location>
</feature>
<feature type="compositionally biased region" description="Polar residues" evidence="4">
    <location>
        <begin position="997"/>
        <end position="1012"/>
    </location>
</feature>